<sequence length="312" mass="33998">MSTLRKLERDFVHADIAAVSALLEQLGDEDVMARLGLEARLEELQQTIAQLDPAKDGPTASAALFFGGRPVIGARGIESEFAGAAVTKFQDIVAKVLAHETGGLGQRGIVPNKGASTLHITNIVRGSFGFLMEEVRPQQQLMETPLKVAVDEATKLLDAFGEPDEEQFRSAVETIDQRVLGTAREFFDLMRQSGATLRLVAGETDRSFGAEAVARAAERATSTTVEDTDETLQGQLAGVLPDAHQFEFRAGPDRGTIRGKVDRALTTDQLTQFNRDWVNVDADARVHVKRILRNGAVVRESYTLLTLGKRDD</sequence>
<dbReference type="EMBL" id="CP034086">
    <property type="protein sequence ID" value="AZG78405.1"/>
    <property type="molecule type" value="Genomic_DNA"/>
</dbReference>
<dbReference type="AlphaFoldDB" id="A0A3G8MAQ9"/>
<evidence type="ECO:0000313" key="2">
    <source>
        <dbReference type="Proteomes" id="UP000273982"/>
    </source>
</evidence>
<reference evidence="1 2" key="1">
    <citation type="submission" date="2018-11" db="EMBL/GenBank/DDBJ databases">
        <title>Genome squencing of methanotrophic bacteria isolated from alkaline groundwater in Korea.</title>
        <authorList>
            <person name="Nguyen L.N."/>
        </authorList>
    </citation>
    <scope>NUCLEOTIDE SEQUENCE [LARGE SCALE GENOMIC DNA]</scope>
    <source>
        <strain evidence="1 2">GW6</strain>
    </source>
</reference>
<proteinExistence type="predicted"/>
<protein>
    <submittedName>
        <fullName evidence="1">Uncharacterized protein</fullName>
    </submittedName>
</protein>
<dbReference type="KEGG" id="mros:EHO51_17690"/>
<dbReference type="Proteomes" id="UP000273982">
    <property type="component" value="Chromosome"/>
</dbReference>
<gene>
    <name evidence="1" type="ORF">EHO51_17690</name>
</gene>
<accession>A0A3G8MAQ9</accession>
<organism evidence="1 2">
    <name type="scientific">Methylocystis rosea</name>
    <dbReference type="NCBI Taxonomy" id="173366"/>
    <lineage>
        <taxon>Bacteria</taxon>
        <taxon>Pseudomonadati</taxon>
        <taxon>Pseudomonadota</taxon>
        <taxon>Alphaproteobacteria</taxon>
        <taxon>Hyphomicrobiales</taxon>
        <taxon>Methylocystaceae</taxon>
        <taxon>Methylocystis</taxon>
    </lineage>
</organism>
<evidence type="ECO:0000313" key="1">
    <source>
        <dbReference type="EMBL" id="AZG78405.1"/>
    </source>
</evidence>
<dbReference type="RefSeq" id="WP_124739947.1">
    <property type="nucleotide sequence ID" value="NZ_CP034086.1"/>
</dbReference>
<name>A0A3G8MAQ9_9HYPH</name>